<proteinExistence type="predicted"/>
<accession>A0AC61RDW3</accession>
<evidence type="ECO:0000313" key="2">
    <source>
        <dbReference type="Proteomes" id="UP000306319"/>
    </source>
</evidence>
<gene>
    <name evidence="1" type="ORF">E5331_15875</name>
</gene>
<protein>
    <submittedName>
        <fullName evidence="1">HlyC/CorC family transporter</fullName>
    </submittedName>
</protein>
<evidence type="ECO:0000313" key="1">
    <source>
        <dbReference type="EMBL" id="TGY77162.1"/>
    </source>
</evidence>
<keyword evidence="2" id="KW-1185">Reference proteome</keyword>
<comment type="caution">
    <text evidence="1">The sequence shown here is derived from an EMBL/GenBank/DDBJ whole genome shotgun (WGS) entry which is preliminary data.</text>
</comment>
<sequence>MTIATAIVVTLIALLFSALFSGAEIAFVQSSKVRMEIDAARGGIVDRIIHGFSRHEDMFISTLLVGNNIVLVIYGITFSIIINPFLERWLTNEALVLMANTLLSTGVVLFAGEFMPKTAFRINPNFMIRLFAIPLYLIYWTLYPVSLLVSGISRGLMRIFGVKTADEGQERLTIDELDDYLQKQINTTPGNPSVENEVKIFRNAIDFKDTQICECMIPRNEIVAVEFDSVSREELVRKFIATGLSKIVVYKEDIDDVMGYIHISELLNVNEDWKKHLKPVIFTPETMLANKMMRRMLSEKKSMAIIVDEFGGTAGLATLEDLVEEIFGEIEDEHDRKRTLAKEVEPGIYEFSGRAEIENINEEFGLDLKESETYHTLGGYILENLGALPRQGDSFELGQLRFTIIRMATTRIELVRVEKYEK</sequence>
<dbReference type="EMBL" id="SRYB01000029">
    <property type="protein sequence ID" value="TGY77162.1"/>
    <property type="molecule type" value="Genomic_DNA"/>
</dbReference>
<name>A0AC61RDW3_9BACT</name>
<dbReference type="Proteomes" id="UP000306319">
    <property type="component" value="Unassembled WGS sequence"/>
</dbReference>
<organism evidence="1 2">
    <name type="scientific">Lepagella muris</name>
    <dbReference type="NCBI Taxonomy" id="3032870"/>
    <lineage>
        <taxon>Bacteria</taxon>
        <taxon>Pseudomonadati</taxon>
        <taxon>Bacteroidota</taxon>
        <taxon>Bacteroidia</taxon>
        <taxon>Bacteroidales</taxon>
        <taxon>Muribaculaceae</taxon>
        <taxon>Lepagella</taxon>
    </lineage>
</organism>
<reference evidence="1" key="1">
    <citation type="submission" date="2019-04" db="EMBL/GenBank/DDBJ databases">
        <title>Microbes associate with the intestines of laboratory mice.</title>
        <authorList>
            <person name="Navarre W."/>
            <person name="Wong E."/>
            <person name="Huang K."/>
            <person name="Tropini C."/>
            <person name="Ng K."/>
            <person name="Yu B."/>
        </authorList>
    </citation>
    <scope>NUCLEOTIDE SEQUENCE</scope>
    <source>
        <strain evidence="1">NM04_E33</strain>
    </source>
</reference>